<name>A0A423WDA3_9PEZI</name>
<evidence type="ECO:0000313" key="6">
    <source>
        <dbReference type="EMBL" id="ROW01393.1"/>
    </source>
</evidence>
<dbReference type="Pfam" id="PF00428">
    <property type="entry name" value="Ribosomal_60s"/>
    <property type="match status" value="1"/>
</dbReference>
<evidence type="ECO:0000256" key="2">
    <source>
        <dbReference type="ARBA" id="ARBA00011266"/>
    </source>
</evidence>
<dbReference type="EMBL" id="LKEB01000054">
    <property type="protein sequence ID" value="ROW01393.1"/>
    <property type="molecule type" value="Genomic_DNA"/>
</dbReference>
<evidence type="ECO:0000313" key="7">
    <source>
        <dbReference type="Proteomes" id="UP000285146"/>
    </source>
</evidence>
<dbReference type="OrthoDB" id="1227494at2759"/>
<dbReference type="FunFam" id="1.10.10.1410:FF:000002">
    <property type="entry name" value="60S acidic ribosomal protein P2"/>
    <property type="match status" value="1"/>
</dbReference>
<proteinExistence type="inferred from homology"/>
<evidence type="ECO:0008006" key="8">
    <source>
        <dbReference type="Google" id="ProtNLM"/>
    </source>
</evidence>
<dbReference type="Proteomes" id="UP000285146">
    <property type="component" value="Unassembled WGS sequence"/>
</dbReference>
<evidence type="ECO:0000256" key="4">
    <source>
        <dbReference type="ARBA" id="ARBA00023274"/>
    </source>
</evidence>
<reference evidence="6 7" key="1">
    <citation type="submission" date="2015-09" db="EMBL/GenBank/DDBJ databases">
        <title>Host preference determinants of Valsa canker pathogens revealed by comparative genomics.</title>
        <authorList>
            <person name="Yin Z."/>
            <person name="Huang L."/>
        </authorList>
    </citation>
    <scope>NUCLEOTIDE SEQUENCE [LARGE SCALE GENOMIC DNA]</scope>
    <source>
        <strain evidence="6 7">SXYLt</strain>
    </source>
</reference>
<dbReference type="Gene3D" id="1.10.10.1410">
    <property type="match status" value="1"/>
</dbReference>
<dbReference type="GO" id="GO:0003735">
    <property type="term" value="F:structural constituent of ribosome"/>
    <property type="evidence" value="ECO:0007669"/>
    <property type="project" value="InterPro"/>
</dbReference>
<dbReference type="CDD" id="cd05833">
    <property type="entry name" value="Ribosomal_P2"/>
    <property type="match status" value="1"/>
</dbReference>
<keyword evidence="7" id="KW-1185">Reference proteome</keyword>
<dbReference type="PANTHER" id="PTHR21141">
    <property type="entry name" value="60S ACIDIC RIBOSOMAL PROTEIN FAMILY MEMBER"/>
    <property type="match status" value="1"/>
</dbReference>
<keyword evidence="3" id="KW-0689">Ribosomal protein</keyword>
<dbReference type="InterPro" id="IPR027534">
    <property type="entry name" value="Ribosomal_P1/P2"/>
</dbReference>
<sequence length="110" mass="11211">MKYLAAYLLLTLGGNDKPSADDVKKVVESVGIEVDAERLSKLLSELEGKDINELIAEGSSKLASVPSGGAGAPAAGGAAAAAGGAAEPVEEKKEEEKEESDDDMGFGLFD</sequence>
<gene>
    <name evidence="6" type="ORF">VPNG_07592</name>
</gene>
<dbReference type="STRING" id="1230097.A0A423WDA3"/>
<organism evidence="6 7">
    <name type="scientific">Cytospora leucostoma</name>
    <dbReference type="NCBI Taxonomy" id="1230097"/>
    <lineage>
        <taxon>Eukaryota</taxon>
        <taxon>Fungi</taxon>
        <taxon>Dikarya</taxon>
        <taxon>Ascomycota</taxon>
        <taxon>Pezizomycotina</taxon>
        <taxon>Sordariomycetes</taxon>
        <taxon>Sordariomycetidae</taxon>
        <taxon>Diaporthales</taxon>
        <taxon>Cytosporaceae</taxon>
        <taxon>Cytospora</taxon>
    </lineage>
</organism>
<comment type="subunit">
    <text evidence="2">P1 and P2 exist as dimers at the large ribosomal subunit.</text>
</comment>
<protein>
    <recommendedName>
        <fullName evidence="8">60S acidic ribosomal protein P2</fullName>
    </recommendedName>
</protein>
<evidence type="ECO:0000256" key="3">
    <source>
        <dbReference type="ARBA" id="ARBA00022980"/>
    </source>
</evidence>
<evidence type="ECO:0000256" key="5">
    <source>
        <dbReference type="SAM" id="MobiDB-lite"/>
    </source>
</evidence>
<accession>A0A423WDA3</accession>
<dbReference type="AlphaFoldDB" id="A0A423WDA3"/>
<dbReference type="InterPro" id="IPR044076">
    <property type="entry name" value="Ribosomal_P2"/>
</dbReference>
<dbReference type="PANTHER" id="PTHR21141:SF5">
    <property type="entry name" value="LARGE RIBOSOMAL SUBUNIT PROTEIN P2"/>
    <property type="match status" value="1"/>
</dbReference>
<dbReference type="GO" id="GO:0002182">
    <property type="term" value="P:cytoplasmic translational elongation"/>
    <property type="evidence" value="ECO:0007669"/>
    <property type="project" value="InterPro"/>
</dbReference>
<dbReference type="InParanoid" id="A0A423WDA3"/>
<dbReference type="HAMAP" id="MF_01478">
    <property type="entry name" value="Ribosomal_L12_arch"/>
    <property type="match status" value="1"/>
</dbReference>
<dbReference type="GO" id="GO:0022625">
    <property type="term" value="C:cytosolic large ribosomal subunit"/>
    <property type="evidence" value="ECO:0007669"/>
    <property type="project" value="InterPro"/>
</dbReference>
<feature type="region of interest" description="Disordered" evidence="5">
    <location>
        <begin position="62"/>
        <end position="110"/>
    </location>
</feature>
<comment type="similarity">
    <text evidence="1">Belongs to the eukaryotic ribosomal protein P1/P2 family.</text>
</comment>
<keyword evidence="4" id="KW-0687">Ribonucleoprotein</keyword>
<dbReference type="FunCoup" id="A0A423WDA3">
    <property type="interactions" value="864"/>
</dbReference>
<feature type="compositionally biased region" description="Low complexity" evidence="5">
    <location>
        <begin position="63"/>
        <end position="87"/>
    </location>
</feature>
<dbReference type="InterPro" id="IPR038716">
    <property type="entry name" value="P1/P2_N_sf"/>
</dbReference>
<comment type="caution">
    <text evidence="6">The sequence shown here is derived from an EMBL/GenBank/DDBJ whole genome shotgun (WGS) entry which is preliminary data.</text>
</comment>
<evidence type="ECO:0000256" key="1">
    <source>
        <dbReference type="ARBA" id="ARBA00005436"/>
    </source>
</evidence>